<dbReference type="EC" id="4.6.1.16" evidence="4"/>
<keyword evidence="8" id="KW-1185">Reference proteome</keyword>
<gene>
    <name evidence="4 7" type="primary">endA</name>
    <name evidence="7" type="ORF">I7X12_08970</name>
</gene>
<feature type="domain" description="tRNA intron endonuclease N-terminal" evidence="6">
    <location>
        <begin position="183"/>
        <end position="239"/>
    </location>
</feature>
<name>A0A7U3WAR9_9EURY</name>
<dbReference type="InterPro" id="IPR036740">
    <property type="entry name" value="tRNA_intron_Endonuc_N_sf"/>
</dbReference>
<evidence type="ECO:0000313" key="7">
    <source>
        <dbReference type="EMBL" id="QPV64714.1"/>
    </source>
</evidence>
<dbReference type="Gene3D" id="3.40.1170.20">
    <property type="entry name" value="tRNA intron endonuclease, N-terminal domain"/>
    <property type="match status" value="2"/>
</dbReference>
<feature type="active site" evidence="4">
    <location>
        <position position="286"/>
    </location>
</feature>
<dbReference type="SUPFAM" id="SSF53032">
    <property type="entry name" value="tRNA-intron endonuclease catalytic domain-like"/>
    <property type="match status" value="2"/>
</dbReference>
<dbReference type="PANTHER" id="PTHR21227:SF0">
    <property type="entry name" value="TRNA-SPLICING ENDONUCLEASE SUBUNIT SEN2"/>
    <property type="match status" value="1"/>
</dbReference>
<dbReference type="Pfam" id="PF02778">
    <property type="entry name" value="tRNA_int_endo_N"/>
    <property type="match status" value="2"/>
</dbReference>
<dbReference type="RefSeq" id="WP_198063477.1">
    <property type="nucleotide sequence ID" value="NZ_CP065856.1"/>
</dbReference>
<evidence type="ECO:0000256" key="2">
    <source>
        <dbReference type="ARBA" id="ARBA00023239"/>
    </source>
</evidence>
<evidence type="ECO:0000256" key="4">
    <source>
        <dbReference type="HAMAP-Rule" id="MF_01834"/>
    </source>
</evidence>
<dbReference type="EMBL" id="CP065856">
    <property type="protein sequence ID" value="QPV64714.1"/>
    <property type="molecule type" value="Genomic_DNA"/>
</dbReference>
<comment type="function">
    <text evidence="4">Endonuclease that removes tRNA introns. Cleaves pre-tRNA at the 5' and 3' splice sites to release the intron. The products are an intron and two tRNA half-molecules bearing 2',3' cyclic phosphate and 5'-OH termini. Recognizes a pseudosymmetric substrate in which 2 bulged loops of 3 bases are separated by a stem of 4 bp.</text>
</comment>
<dbReference type="NCBIfam" id="TIGR00324">
    <property type="entry name" value="endA"/>
    <property type="match status" value="1"/>
</dbReference>
<dbReference type="InterPro" id="IPR036167">
    <property type="entry name" value="tRNA_intron_Endo_cat-like_sf"/>
</dbReference>
<reference evidence="7 8" key="1">
    <citation type="submission" date="2020-12" db="EMBL/GenBank/DDBJ databases">
        <title>Halosimplex halophilum sp. nov. and Halosimplex salinum sp. nov., two new members of the genus Halosimplex.</title>
        <authorList>
            <person name="Cui H.L."/>
        </authorList>
    </citation>
    <scope>NUCLEOTIDE SEQUENCE [LARGE SCALE GENOMIC DNA]</scope>
    <source>
        <strain evidence="7 8">YGH94</strain>
    </source>
</reference>
<dbReference type="KEGG" id="hlt:I7X12_08970"/>
<dbReference type="SUPFAM" id="SSF55267">
    <property type="entry name" value="tRNA-intron endonuclease N-terminal domain-like"/>
    <property type="match status" value="2"/>
</dbReference>
<dbReference type="CDD" id="cd22363">
    <property type="entry name" value="tRNA-intron_lyase_C"/>
    <property type="match status" value="2"/>
</dbReference>
<comment type="subunit">
    <text evidence="4">Homodimer.</text>
</comment>
<dbReference type="InterPro" id="IPR006677">
    <property type="entry name" value="tRNA_intron_Endonuc_cat-like"/>
</dbReference>
<dbReference type="GO" id="GO:0005737">
    <property type="term" value="C:cytoplasm"/>
    <property type="evidence" value="ECO:0007669"/>
    <property type="project" value="TreeGrafter"/>
</dbReference>
<comment type="function">
    <text evidence="3">Endonuclease that removes tRNA introns. Cleaves pre-tRNA at the 5'- and 3'-splice sites to release the intron. The products are an intron and two tRNA half-molecules bearing 2',3' cyclic phosphate and 5'-OH termini. Recognizes a pseudosymmetric substrate in which 2 bulged loops of 3 bases are separated by a stem of 4 bp.</text>
</comment>
<dbReference type="InterPro" id="IPR006676">
    <property type="entry name" value="tRNA_splic"/>
</dbReference>
<keyword evidence="1 4" id="KW-0819">tRNA processing</keyword>
<dbReference type="NCBIfam" id="NF006794">
    <property type="entry name" value="PRK09300.1-1"/>
    <property type="match status" value="1"/>
</dbReference>
<feature type="domain" description="tRNA intron endonuclease catalytic" evidence="5">
    <location>
        <begin position="256"/>
        <end position="338"/>
    </location>
</feature>
<dbReference type="InterPro" id="IPR023516">
    <property type="entry name" value="tRNA_splic_arch_long"/>
</dbReference>
<sequence length="359" mass="38963">MHATLSGDVVRAGERARERFYDSSGYGHPVDAGALELAPVEAAHLLYRGDLDSVEGPDGTAMDFRAFLESAAVSEIAFLVYKDLRDRGFYLSPARAGWSDSSAARAAVDDPAVDFVVYPRGSGPWDDEVAYRVGVVSEREAVPAGDLGDLVLAVVDEESALTYLATEHREVSGTSEAELPTGVSGELLSDRLLLWDPPAAVYDRGFYGQPLDDRDGDVIQLSLLEAAFLARDGVLDVDGGAEAVVERGREVEGERFDRRLRVYADLRERGLVPKTGYKFGADFRTYADVESVDDLGHSELLIRVLDGGHTFSPRDLALDVRLAHGVRKEMVFALVDGDINSGGPDDDGIEWLSVTRLTP</sequence>
<feature type="active site" evidence="4">
    <location>
        <position position="328"/>
    </location>
</feature>
<protein>
    <recommendedName>
        <fullName evidence="4">tRNA-splicing endonuclease</fullName>
        <ecNumber evidence="4">4.6.1.16</ecNumber>
    </recommendedName>
    <alternativeName>
        <fullName evidence="4">tRNA-intron endonuclease</fullName>
    </alternativeName>
</protein>
<dbReference type="InterPro" id="IPR006678">
    <property type="entry name" value="tRNA_intron_Endonuc_N"/>
</dbReference>
<dbReference type="GO" id="GO:0006388">
    <property type="term" value="P:tRNA splicing, via endonucleolytic cleavage and ligation"/>
    <property type="evidence" value="ECO:0007669"/>
    <property type="project" value="UniProtKB-UniRule"/>
</dbReference>
<dbReference type="Gene3D" id="3.40.1350.10">
    <property type="match status" value="2"/>
</dbReference>
<dbReference type="HAMAP" id="MF_01834">
    <property type="entry name" value="EndA_long"/>
    <property type="match status" value="1"/>
</dbReference>
<dbReference type="GO" id="GO:0000213">
    <property type="term" value="F:tRNA-intron lyase activity"/>
    <property type="evidence" value="ECO:0007669"/>
    <property type="project" value="UniProtKB-UniRule"/>
</dbReference>
<dbReference type="PANTHER" id="PTHR21227">
    <property type="entry name" value="TRNA-SPLICING ENDONUCLEASE SUBUNIT SEN2"/>
    <property type="match status" value="1"/>
</dbReference>
<proteinExistence type="inferred from homology"/>
<keyword evidence="2 4" id="KW-0456">Lyase</keyword>
<evidence type="ECO:0000313" key="8">
    <source>
        <dbReference type="Proteomes" id="UP000595001"/>
    </source>
</evidence>
<organism evidence="7 8">
    <name type="scientific">Halosimplex litoreum</name>
    <dbReference type="NCBI Taxonomy" id="1198301"/>
    <lineage>
        <taxon>Archaea</taxon>
        <taxon>Methanobacteriati</taxon>
        <taxon>Methanobacteriota</taxon>
        <taxon>Stenosarchaea group</taxon>
        <taxon>Halobacteria</taxon>
        <taxon>Halobacteriales</taxon>
        <taxon>Haloarculaceae</taxon>
        <taxon>Halosimplex</taxon>
    </lineage>
</organism>
<feature type="domain" description="tRNA intron endonuclease N-terminal" evidence="6">
    <location>
        <begin position="1"/>
        <end position="68"/>
    </location>
</feature>
<evidence type="ECO:0000259" key="5">
    <source>
        <dbReference type="Pfam" id="PF01974"/>
    </source>
</evidence>
<feature type="active site" evidence="4">
    <location>
        <position position="297"/>
    </location>
</feature>
<dbReference type="AlphaFoldDB" id="A0A7U3WAR9"/>
<dbReference type="OrthoDB" id="46045at2157"/>
<comment type="similarity">
    <text evidence="4">Belongs to the tRNA-intron endonuclease family. Archaeal long subfamily.</text>
</comment>
<comment type="catalytic activity">
    <reaction evidence="4">
        <text>pretRNA = a 3'-half-tRNA molecule with a 5'-OH end + a 5'-half-tRNA molecule with a 2',3'-cyclic phosphate end + an intron with a 2',3'-cyclic phosphate and a 5'-hydroxyl terminus.</text>
        <dbReference type="EC" id="4.6.1.16"/>
    </reaction>
</comment>
<accession>A0A7U3WAR9</accession>
<dbReference type="InterPro" id="IPR011856">
    <property type="entry name" value="tRNA_endonuc-like_dom_sf"/>
</dbReference>
<dbReference type="GeneID" id="60588621"/>
<dbReference type="Pfam" id="PF01974">
    <property type="entry name" value="tRNA_int_endo"/>
    <property type="match status" value="1"/>
</dbReference>
<dbReference type="Proteomes" id="UP000595001">
    <property type="component" value="Chromosome"/>
</dbReference>
<evidence type="ECO:0000256" key="1">
    <source>
        <dbReference type="ARBA" id="ARBA00022694"/>
    </source>
</evidence>
<evidence type="ECO:0000259" key="6">
    <source>
        <dbReference type="Pfam" id="PF02778"/>
    </source>
</evidence>
<dbReference type="GO" id="GO:0003676">
    <property type="term" value="F:nucleic acid binding"/>
    <property type="evidence" value="ECO:0007669"/>
    <property type="project" value="InterPro"/>
</dbReference>
<evidence type="ECO:0000256" key="3">
    <source>
        <dbReference type="ARBA" id="ARBA00024798"/>
    </source>
</evidence>